<dbReference type="Gene3D" id="2.60.40.10">
    <property type="entry name" value="Immunoglobulins"/>
    <property type="match status" value="1"/>
</dbReference>
<dbReference type="InParanoid" id="A0A4W3H5H0"/>
<sequence>MHLVKYFFSNELFLNFTEEEYNRAYQHWLYCCCDRLCVRNIIFFKFFFLQFHVGKKMKRFNFTKQINQNQNVVNGMLYKSQKFNLHQLNVGLLFCCTIHPRFPKSDPSVSLTLVCQTAAYYPKNLTLIWYKNGIEITTGINITEQQNAEGLYEASSFVEETQGVQSKANYTCQVFHLSLQISGTAYYTVHFSDTGLMAKFLLSINGGNAAGLYQLSKGSRGVRSERLEAAR</sequence>
<protein>
    <recommendedName>
        <fullName evidence="1">Ig-like domain-containing protein</fullName>
    </recommendedName>
</protein>
<organism evidence="2 3">
    <name type="scientific">Callorhinchus milii</name>
    <name type="common">Ghost shark</name>
    <dbReference type="NCBI Taxonomy" id="7868"/>
    <lineage>
        <taxon>Eukaryota</taxon>
        <taxon>Metazoa</taxon>
        <taxon>Chordata</taxon>
        <taxon>Craniata</taxon>
        <taxon>Vertebrata</taxon>
        <taxon>Chondrichthyes</taxon>
        <taxon>Holocephali</taxon>
        <taxon>Chimaeriformes</taxon>
        <taxon>Callorhinchidae</taxon>
        <taxon>Callorhinchus</taxon>
    </lineage>
</organism>
<reference evidence="2" key="5">
    <citation type="submission" date="2025-09" db="UniProtKB">
        <authorList>
            <consortium name="Ensembl"/>
        </authorList>
    </citation>
    <scope>IDENTIFICATION</scope>
</reference>
<name>A0A4W3H5H0_CALMI</name>
<dbReference type="AlphaFoldDB" id="A0A4W3H5H0"/>
<dbReference type="Ensembl" id="ENSCMIT00000010870.1">
    <property type="protein sequence ID" value="ENSCMIP00000010595.1"/>
    <property type="gene ID" value="ENSCMIG00000005581.1"/>
</dbReference>
<reference evidence="3" key="3">
    <citation type="journal article" date="2014" name="Nature">
        <title>Elephant shark genome provides unique insights into gnathostome evolution.</title>
        <authorList>
            <consortium name="International Elephant Shark Genome Sequencing Consortium"/>
            <person name="Venkatesh B."/>
            <person name="Lee A.P."/>
            <person name="Ravi V."/>
            <person name="Maurya A.K."/>
            <person name="Lian M.M."/>
            <person name="Swann J.B."/>
            <person name="Ohta Y."/>
            <person name="Flajnik M.F."/>
            <person name="Sutoh Y."/>
            <person name="Kasahara M."/>
            <person name="Hoon S."/>
            <person name="Gangu V."/>
            <person name="Roy S.W."/>
            <person name="Irimia M."/>
            <person name="Korzh V."/>
            <person name="Kondrychyn I."/>
            <person name="Lim Z.W."/>
            <person name="Tay B.H."/>
            <person name="Tohari S."/>
            <person name="Kong K.W."/>
            <person name="Ho S."/>
            <person name="Lorente-Galdos B."/>
            <person name="Quilez J."/>
            <person name="Marques-Bonet T."/>
            <person name="Raney B.J."/>
            <person name="Ingham P.W."/>
            <person name="Tay A."/>
            <person name="Hillier L.W."/>
            <person name="Minx P."/>
            <person name="Boehm T."/>
            <person name="Wilson R.K."/>
            <person name="Brenner S."/>
            <person name="Warren W.C."/>
        </authorList>
    </citation>
    <scope>NUCLEOTIDE SEQUENCE [LARGE SCALE GENOMIC DNA]</scope>
</reference>
<dbReference type="PROSITE" id="PS50835">
    <property type="entry name" value="IG_LIKE"/>
    <property type="match status" value="1"/>
</dbReference>
<evidence type="ECO:0000313" key="3">
    <source>
        <dbReference type="Proteomes" id="UP000314986"/>
    </source>
</evidence>
<dbReference type="InterPro" id="IPR013783">
    <property type="entry name" value="Ig-like_fold"/>
</dbReference>
<dbReference type="Proteomes" id="UP000314986">
    <property type="component" value="Unassembled WGS sequence"/>
</dbReference>
<evidence type="ECO:0000313" key="2">
    <source>
        <dbReference type="Ensembl" id="ENSCMIP00000010595.1"/>
    </source>
</evidence>
<reference evidence="2" key="4">
    <citation type="submission" date="2025-08" db="UniProtKB">
        <authorList>
            <consortium name="Ensembl"/>
        </authorList>
    </citation>
    <scope>IDENTIFICATION</scope>
</reference>
<accession>A0A4W3H5H0</accession>
<dbReference type="GeneTree" id="ENSGT00970000196760"/>
<dbReference type="SUPFAM" id="SSF48726">
    <property type="entry name" value="Immunoglobulin"/>
    <property type="match status" value="1"/>
</dbReference>
<dbReference type="InterPro" id="IPR007110">
    <property type="entry name" value="Ig-like_dom"/>
</dbReference>
<dbReference type="InterPro" id="IPR003597">
    <property type="entry name" value="Ig_C1-set"/>
</dbReference>
<dbReference type="CDD" id="cd00098">
    <property type="entry name" value="IgC1"/>
    <property type="match status" value="1"/>
</dbReference>
<dbReference type="SMART" id="SM00407">
    <property type="entry name" value="IGc1"/>
    <property type="match status" value="1"/>
</dbReference>
<proteinExistence type="predicted"/>
<feature type="domain" description="Ig-like" evidence="1">
    <location>
        <begin position="110"/>
        <end position="182"/>
    </location>
</feature>
<dbReference type="Pfam" id="PF07654">
    <property type="entry name" value="C1-set"/>
    <property type="match status" value="1"/>
</dbReference>
<dbReference type="InterPro" id="IPR036179">
    <property type="entry name" value="Ig-like_dom_sf"/>
</dbReference>
<reference evidence="3" key="1">
    <citation type="journal article" date="2006" name="Science">
        <title>Ancient noncoding elements conserved in the human genome.</title>
        <authorList>
            <person name="Venkatesh B."/>
            <person name="Kirkness E.F."/>
            <person name="Loh Y.H."/>
            <person name="Halpern A.L."/>
            <person name="Lee A.P."/>
            <person name="Johnson J."/>
            <person name="Dandona N."/>
            <person name="Viswanathan L.D."/>
            <person name="Tay A."/>
            <person name="Venter J.C."/>
            <person name="Strausberg R.L."/>
            <person name="Brenner S."/>
        </authorList>
    </citation>
    <scope>NUCLEOTIDE SEQUENCE [LARGE SCALE GENOMIC DNA]</scope>
</reference>
<keyword evidence="3" id="KW-1185">Reference proteome</keyword>
<evidence type="ECO:0000259" key="1">
    <source>
        <dbReference type="PROSITE" id="PS50835"/>
    </source>
</evidence>
<reference evidence="3" key="2">
    <citation type="journal article" date="2007" name="PLoS Biol.">
        <title>Survey sequencing and comparative analysis of the elephant shark (Callorhinchus milii) genome.</title>
        <authorList>
            <person name="Venkatesh B."/>
            <person name="Kirkness E.F."/>
            <person name="Loh Y.H."/>
            <person name="Halpern A.L."/>
            <person name="Lee A.P."/>
            <person name="Johnson J."/>
            <person name="Dandona N."/>
            <person name="Viswanathan L.D."/>
            <person name="Tay A."/>
            <person name="Venter J.C."/>
            <person name="Strausberg R.L."/>
            <person name="Brenner S."/>
        </authorList>
    </citation>
    <scope>NUCLEOTIDE SEQUENCE [LARGE SCALE GENOMIC DNA]</scope>
</reference>